<name>A0A2J6R5U0_HYAVF</name>
<dbReference type="Pfam" id="PF00657">
    <property type="entry name" value="Lipase_GDSL"/>
    <property type="match status" value="1"/>
</dbReference>
<evidence type="ECO:0000256" key="1">
    <source>
        <dbReference type="ARBA" id="ARBA00022801"/>
    </source>
</evidence>
<evidence type="ECO:0000313" key="4">
    <source>
        <dbReference type="Proteomes" id="UP000235786"/>
    </source>
</evidence>
<reference evidence="3 4" key="1">
    <citation type="submission" date="2016-04" db="EMBL/GenBank/DDBJ databases">
        <title>A degradative enzymes factory behind the ericoid mycorrhizal symbiosis.</title>
        <authorList>
            <consortium name="DOE Joint Genome Institute"/>
            <person name="Martino E."/>
            <person name="Morin E."/>
            <person name="Grelet G."/>
            <person name="Kuo A."/>
            <person name="Kohler A."/>
            <person name="Daghino S."/>
            <person name="Barry K."/>
            <person name="Choi C."/>
            <person name="Cichocki N."/>
            <person name="Clum A."/>
            <person name="Copeland A."/>
            <person name="Hainaut M."/>
            <person name="Haridas S."/>
            <person name="Labutti K."/>
            <person name="Lindquist E."/>
            <person name="Lipzen A."/>
            <person name="Khouja H.-R."/>
            <person name="Murat C."/>
            <person name="Ohm R."/>
            <person name="Olson A."/>
            <person name="Spatafora J."/>
            <person name="Veneault-Fourrey C."/>
            <person name="Henrissat B."/>
            <person name="Grigoriev I."/>
            <person name="Martin F."/>
            <person name="Perotto S."/>
        </authorList>
    </citation>
    <scope>NUCLEOTIDE SEQUENCE [LARGE SCALE GENOMIC DNA]</scope>
    <source>
        <strain evidence="3 4">F</strain>
    </source>
</reference>
<keyword evidence="1" id="KW-0378">Hydrolase</keyword>
<dbReference type="SUPFAM" id="SSF52266">
    <property type="entry name" value="SGNH hydrolase"/>
    <property type="match status" value="1"/>
</dbReference>
<dbReference type="CDD" id="cd01846">
    <property type="entry name" value="fatty_acyltransferase_like"/>
    <property type="match status" value="1"/>
</dbReference>
<evidence type="ECO:0000313" key="3">
    <source>
        <dbReference type="EMBL" id="PMD33864.1"/>
    </source>
</evidence>
<organism evidence="3 4">
    <name type="scientific">Hyaloscypha variabilis (strain UAMH 11265 / GT02V1 / F)</name>
    <name type="common">Meliniomyces variabilis</name>
    <dbReference type="NCBI Taxonomy" id="1149755"/>
    <lineage>
        <taxon>Eukaryota</taxon>
        <taxon>Fungi</taxon>
        <taxon>Dikarya</taxon>
        <taxon>Ascomycota</taxon>
        <taxon>Pezizomycotina</taxon>
        <taxon>Leotiomycetes</taxon>
        <taxon>Helotiales</taxon>
        <taxon>Hyaloscyphaceae</taxon>
        <taxon>Hyaloscypha</taxon>
        <taxon>Hyaloscypha variabilis</taxon>
    </lineage>
</organism>
<keyword evidence="2" id="KW-0732">Signal</keyword>
<dbReference type="STRING" id="1149755.A0A2J6R5U0"/>
<dbReference type="OrthoDB" id="1600564at2759"/>
<dbReference type="PANTHER" id="PTHR45648">
    <property type="entry name" value="GDSL LIPASE/ACYLHYDROLASE FAMILY PROTEIN (AFU_ORTHOLOGUE AFUA_4G14700)"/>
    <property type="match status" value="1"/>
</dbReference>
<dbReference type="InterPro" id="IPR001087">
    <property type="entry name" value="GDSL"/>
</dbReference>
<proteinExistence type="predicted"/>
<dbReference type="AlphaFoldDB" id="A0A2J6R5U0"/>
<dbReference type="GO" id="GO:0016788">
    <property type="term" value="F:hydrolase activity, acting on ester bonds"/>
    <property type="evidence" value="ECO:0007669"/>
    <property type="project" value="InterPro"/>
</dbReference>
<dbReference type="Proteomes" id="UP000235786">
    <property type="component" value="Unassembled WGS sequence"/>
</dbReference>
<accession>A0A2J6R5U0</accession>
<feature type="chain" id="PRO_5014359926" evidence="2">
    <location>
        <begin position="19"/>
        <end position="299"/>
    </location>
</feature>
<evidence type="ECO:0000256" key="2">
    <source>
        <dbReference type="SAM" id="SignalP"/>
    </source>
</evidence>
<keyword evidence="4" id="KW-1185">Reference proteome</keyword>
<protein>
    <submittedName>
        <fullName evidence="3">Carbohydrate esterase family 16 protein</fullName>
    </submittedName>
</protein>
<sequence length="299" mass="31636">MIPLQLINLLCLASAAVATPNSLAVNGSSFKYLVSFGDSYSQTGFSITGAKPSTSNPIGNPAFPGYTTTNGNNWITYLLQPASPTTLLSYNFASGGATTDASLVKPFQPTVLSLIDQVTLFTTHLSLSSSTSTPPVTPSNTLFAIWIGVNDVGNAFSSATWPSLSQEITTQYLSQVQTLYSSGARNFLFLTVPPIQLTPMVLAESNATQTQEGAAVEAYNALLAKGIKEFEGKNEGVTTWVFETSGPFEEAIKSPKSYGARDASCYDADGTSCLWFNNYHPGQAIHKLVAEGVAALVGL</sequence>
<feature type="signal peptide" evidence="2">
    <location>
        <begin position="1"/>
        <end position="18"/>
    </location>
</feature>
<dbReference type="InterPro" id="IPR051058">
    <property type="entry name" value="GDSL_Est/Lipase"/>
</dbReference>
<dbReference type="EMBL" id="KZ613955">
    <property type="protein sequence ID" value="PMD33864.1"/>
    <property type="molecule type" value="Genomic_DNA"/>
</dbReference>
<gene>
    <name evidence="3" type="ORF">L207DRAFT_571312</name>
</gene>
<dbReference type="Gene3D" id="3.40.50.1110">
    <property type="entry name" value="SGNH hydrolase"/>
    <property type="match status" value="1"/>
</dbReference>
<dbReference type="InterPro" id="IPR036514">
    <property type="entry name" value="SGNH_hydro_sf"/>
</dbReference>
<dbReference type="PANTHER" id="PTHR45648:SF22">
    <property type="entry name" value="GDSL LIPASE_ACYLHYDROLASE FAMILY PROTEIN (AFU_ORTHOLOGUE AFUA_4G14700)"/>
    <property type="match status" value="1"/>
</dbReference>